<dbReference type="GO" id="GO:0004672">
    <property type="term" value="F:protein kinase activity"/>
    <property type="evidence" value="ECO:0007669"/>
    <property type="project" value="InterPro"/>
</dbReference>
<dbReference type="InterPro" id="IPR000719">
    <property type="entry name" value="Prot_kinase_dom"/>
</dbReference>
<gene>
    <name evidence="9" type="primary">LOC116938685</name>
</gene>
<dbReference type="RefSeq" id="XP_032802060.1">
    <property type="nucleotide sequence ID" value="XM_032946169.1"/>
</dbReference>
<dbReference type="PANTHER" id="PTHR48016:SF9">
    <property type="entry name" value="MITOGEN-ACTIVATED PROTEIN KINASE KINASE KINASE 14"/>
    <property type="match status" value="1"/>
</dbReference>
<dbReference type="Gene3D" id="1.20.1020.10">
    <property type="entry name" value="TAZ domain"/>
    <property type="match status" value="1"/>
</dbReference>
<dbReference type="PROSITE" id="PS00108">
    <property type="entry name" value="PROTEIN_KINASE_ST"/>
    <property type="match status" value="1"/>
</dbReference>
<dbReference type="AlphaFoldDB" id="A0AAJ7SMI8"/>
<dbReference type="KEGG" id="pmrn:116938685"/>
<keyword evidence="3" id="KW-0418">Kinase</keyword>
<dbReference type="Pfam" id="PF00069">
    <property type="entry name" value="Pkinase"/>
    <property type="match status" value="1"/>
</dbReference>
<proteinExistence type="predicted"/>
<feature type="region of interest" description="Disordered" evidence="6">
    <location>
        <begin position="902"/>
        <end position="960"/>
    </location>
</feature>
<evidence type="ECO:0000313" key="8">
    <source>
        <dbReference type="Proteomes" id="UP001318040"/>
    </source>
</evidence>
<dbReference type="InterPro" id="IPR008271">
    <property type="entry name" value="Ser/Thr_kinase_AS"/>
</dbReference>
<feature type="compositionally biased region" description="Basic and acidic residues" evidence="6">
    <location>
        <begin position="369"/>
        <end position="382"/>
    </location>
</feature>
<dbReference type="Gene3D" id="1.10.510.10">
    <property type="entry name" value="Transferase(Phosphotransferase) domain 1"/>
    <property type="match status" value="1"/>
</dbReference>
<keyword evidence="2 5" id="KW-0547">Nucleotide-binding</keyword>
<dbReference type="PANTHER" id="PTHR48016">
    <property type="entry name" value="MAP KINASE KINASE KINASE SSK2-RELATED-RELATED"/>
    <property type="match status" value="1"/>
</dbReference>
<feature type="region of interest" description="Disordered" evidence="6">
    <location>
        <begin position="348"/>
        <end position="405"/>
    </location>
</feature>
<dbReference type="InterPro" id="IPR011009">
    <property type="entry name" value="Kinase-like_dom_sf"/>
</dbReference>
<feature type="region of interest" description="Disordered" evidence="6">
    <location>
        <begin position="872"/>
        <end position="891"/>
    </location>
</feature>
<dbReference type="Gene3D" id="3.30.200.20">
    <property type="entry name" value="Phosphorylase Kinase, domain 1"/>
    <property type="match status" value="1"/>
</dbReference>
<evidence type="ECO:0000256" key="5">
    <source>
        <dbReference type="PROSITE-ProRule" id="PRU10141"/>
    </source>
</evidence>
<feature type="compositionally biased region" description="Polar residues" evidence="6">
    <location>
        <begin position="872"/>
        <end position="888"/>
    </location>
</feature>
<accession>A0AAJ7SMI8</accession>
<dbReference type="InterPro" id="IPR017441">
    <property type="entry name" value="Protein_kinase_ATP_BS"/>
</dbReference>
<feature type="region of interest" description="Disordered" evidence="6">
    <location>
        <begin position="780"/>
        <end position="855"/>
    </location>
</feature>
<evidence type="ECO:0000256" key="6">
    <source>
        <dbReference type="SAM" id="MobiDB-lite"/>
    </source>
</evidence>
<feature type="domain" description="Protein kinase" evidence="7">
    <location>
        <begin position="483"/>
        <end position="738"/>
    </location>
</feature>
<feature type="region of interest" description="Disordered" evidence="6">
    <location>
        <begin position="236"/>
        <end position="268"/>
    </location>
</feature>
<reference evidence="9" key="1">
    <citation type="submission" date="2025-08" db="UniProtKB">
        <authorList>
            <consortium name="RefSeq"/>
        </authorList>
    </citation>
    <scope>IDENTIFICATION</scope>
    <source>
        <tissue evidence="9">Sperm</tissue>
    </source>
</reference>
<evidence type="ECO:0000313" key="9">
    <source>
        <dbReference type="RefSeq" id="XP_032802060.1"/>
    </source>
</evidence>
<dbReference type="Proteomes" id="UP001318040">
    <property type="component" value="Chromosome 4"/>
</dbReference>
<keyword evidence="8" id="KW-1185">Reference proteome</keyword>
<protein>
    <submittedName>
        <fullName evidence="9">Uncharacterized protein LOC116938685</fullName>
    </submittedName>
</protein>
<feature type="compositionally biased region" description="Basic and acidic residues" evidence="6">
    <location>
        <begin position="243"/>
        <end position="257"/>
    </location>
</feature>
<feature type="compositionally biased region" description="Polar residues" evidence="6">
    <location>
        <begin position="844"/>
        <end position="854"/>
    </location>
</feature>
<dbReference type="GO" id="GO:0005524">
    <property type="term" value="F:ATP binding"/>
    <property type="evidence" value="ECO:0007669"/>
    <property type="project" value="UniProtKB-UniRule"/>
</dbReference>
<dbReference type="PROSITE" id="PS00107">
    <property type="entry name" value="PROTEIN_KINASE_ATP"/>
    <property type="match status" value="1"/>
</dbReference>
<dbReference type="GO" id="GO:0007249">
    <property type="term" value="P:canonical NF-kappaB signal transduction"/>
    <property type="evidence" value="ECO:0007669"/>
    <property type="project" value="TreeGrafter"/>
</dbReference>
<sequence>MMQASRAAPAWDVTSPDVPAASSCSCCSSSCCCWEALPSLCWVPAGGPVTEARLEELLVESFSHLAERRACDCTSCTTIVSLLSHLVHNCHRLTTECTICHELCQLMRRHALGCTRGSPCPVLPCAGLSERLARRAALGLAEVPGWEVSRDLEFVREQVAPLLSDGAFRPRVSIEFGLVADAEINDATDTEQRANSNAAVATGPQGAGERLQFGLIRGAMAQSTLKEESGHVEAEIAGAQHSTDPELRRTHPSDVRPRSSAPSQTQSGIASIFLPPLCEAVEMISPMEQLMFGLNSSTFSNSEDSLLANQENIQAMLMYINEDFSNSGVQLPDVIQPENTELNTEAACAPQGARPSSPSSRVIPNSDGRTAKADSLKLRKSDSLPLSRTNRAPSRPLERRTSNYTKAVVRPHSSLRAVRSVCLSAVPVSVRARVCVGESRELRELTVHWESLGPVSDSVCEGILLNKELSPIGGSYREGQQWEKTPRQLGRGRFGNVFVGRDLCTSFHFAVKQLSVDKFSENELSIWSRLDSLRLVQLYGAVREGPRLSLFMQVAEGGTLDVMISDNKQLPQDLAMHYTCQVLEALEYLHQNNVLHGDVKADNILMSADGNQVWLCDFGFSQLLPPGSKVLPKDQQPRGTQTHMAPEVAASAGHDCKADVWSACCVLLHMLNGRHPWMGRFAGVKVLYFVIVQQEAPVSEAPEWCTSCVLDVLRSGLQKDAAARPTASLLLSQARSALDELGGLDTAFSFQECTSSSILVSGSLTGRLVSLINRRASGNAGSTQLGSLGQRSLRTSSSTAPLLNEPAPSPPQPLPQSQPRWQPEVPKANPASLLQPPQSRPPATHNSASAQASSLADVKQTFAMQEQVTLPSLQPRQCDQQGSSQGPDTVSEHCLAAAVAAKERQSLQAEGKGDAGSPRPEGVMHPQPATDASVAGGPVDGQETGQLAEKASRAGATRHQTRTLISVDALENSILGSTSLGPLPGQNSKKLPSRKSPVELACHFSGRSAPAQQGKVVTVGATSSSVAAAVTPAARETLEGGAELREEPLRFPLRRMPARHSDPQADLDDMQRELVKQLSVPNPTALHDALLNSLIAEPEFMPFEDDAESIHSLPESPQLPSTVHLEAVRVNVLGLAGEHAFTLLERVGVTVEEVAIGIKERVALPTFTLVWPDGTEVAQQFQLREPSVALRYVAAGDAPGLAWTWRVNGGHLEKRPPRISPTS</sequence>
<feature type="compositionally biased region" description="Pro residues" evidence="6">
    <location>
        <begin position="807"/>
        <end position="816"/>
    </location>
</feature>
<evidence type="ECO:0000256" key="4">
    <source>
        <dbReference type="ARBA" id="ARBA00022840"/>
    </source>
</evidence>
<dbReference type="PROSITE" id="PS50011">
    <property type="entry name" value="PROTEIN_KINASE_DOM"/>
    <property type="match status" value="1"/>
</dbReference>
<dbReference type="SMART" id="SM00220">
    <property type="entry name" value="S_TKc"/>
    <property type="match status" value="1"/>
</dbReference>
<evidence type="ECO:0000256" key="2">
    <source>
        <dbReference type="ARBA" id="ARBA00022741"/>
    </source>
</evidence>
<evidence type="ECO:0000259" key="7">
    <source>
        <dbReference type="PROSITE" id="PS50011"/>
    </source>
</evidence>
<dbReference type="SUPFAM" id="SSF56112">
    <property type="entry name" value="Protein kinase-like (PK-like)"/>
    <property type="match status" value="1"/>
</dbReference>
<feature type="binding site" evidence="5">
    <location>
        <position position="512"/>
    </location>
    <ligand>
        <name>ATP</name>
        <dbReference type="ChEBI" id="CHEBI:30616"/>
    </ligand>
</feature>
<evidence type="ECO:0000256" key="1">
    <source>
        <dbReference type="ARBA" id="ARBA00022679"/>
    </source>
</evidence>
<organism evidence="8 9">
    <name type="scientific">Petromyzon marinus</name>
    <name type="common">Sea lamprey</name>
    <dbReference type="NCBI Taxonomy" id="7757"/>
    <lineage>
        <taxon>Eukaryota</taxon>
        <taxon>Metazoa</taxon>
        <taxon>Chordata</taxon>
        <taxon>Craniata</taxon>
        <taxon>Vertebrata</taxon>
        <taxon>Cyclostomata</taxon>
        <taxon>Hyperoartia</taxon>
        <taxon>Petromyzontiformes</taxon>
        <taxon>Petromyzontidae</taxon>
        <taxon>Petromyzon</taxon>
    </lineage>
</organism>
<dbReference type="InterPro" id="IPR050538">
    <property type="entry name" value="MAP_kinase_kinase_kinase"/>
</dbReference>
<evidence type="ECO:0000256" key="3">
    <source>
        <dbReference type="ARBA" id="ARBA00022777"/>
    </source>
</evidence>
<dbReference type="InterPro" id="IPR035898">
    <property type="entry name" value="TAZ_dom_sf"/>
</dbReference>
<keyword evidence="4 5" id="KW-0067">ATP-binding</keyword>
<keyword evidence="1" id="KW-0808">Transferase</keyword>
<feature type="compositionally biased region" description="Polar residues" evidence="6">
    <location>
        <begin position="780"/>
        <end position="800"/>
    </location>
</feature>
<name>A0AAJ7SMI8_PETMA</name>
<feature type="compositionally biased region" description="Polar residues" evidence="6">
    <location>
        <begin position="354"/>
        <end position="363"/>
    </location>
</feature>